<protein>
    <submittedName>
        <fullName evidence="2">DUF89 domain-containing protein</fullName>
    </submittedName>
</protein>
<dbReference type="Gene3D" id="1.10.285.20">
    <property type="entry name" value="Uncharacterised protein PF01937, DUF89, domain 2"/>
    <property type="match status" value="1"/>
</dbReference>
<dbReference type="Pfam" id="PF01937">
    <property type="entry name" value="ARMT1-like_dom"/>
    <property type="match status" value="1"/>
</dbReference>
<name>A0ABV6Z0R2_UNCC1</name>
<dbReference type="PIRSF" id="PIRSF006593">
    <property type="entry name" value="UCP006593"/>
    <property type="match status" value="1"/>
</dbReference>
<evidence type="ECO:0000313" key="3">
    <source>
        <dbReference type="Proteomes" id="UP001594351"/>
    </source>
</evidence>
<comment type="caution">
    <text evidence="2">The sequence shown here is derived from an EMBL/GenBank/DDBJ whole genome shotgun (WGS) entry which is preliminary data.</text>
</comment>
<dbReference type="Gene3D" id="3.40.50.10880">
    <property type="entry name" value="Uncharacterised protein PF01937, DUF89, domain 3"/>
    <property type="match status" value="1"/>
</dbReference>
<keyword evidence="3" id="KW-1185">Reference proteome</keyword>
<evidence type="ECO:0000313" key="2">
    <source>
        <dbReference type="EMBL" id="MFC1852018.1"/>
    </source>
</evidence>
<proteinExistence type="predicted"/>
<accession>A0ABV6Z0R2</accession>
<dbReference type="InterPro" id="IPR036075">
    <property type="entry name" value="ARMT-1-like_metal-bd_sf"/>
</dbReference>
<dbReference type="InterPro" id="IPR014444">
    <property type="entry name" value="PH1575-like"/>
</dbReference>
<dbReference type="EMBL" id="JBHPBY010000254">
    <property type="protein sequence ID" value="MFC1852018.1"/>
    <property type="molecule type" value="Genomic_DNA"/>
</dbReference>
<evidence type="ECO:0000259" key="1">
    <source>
        <dbReference type="Pfam" id="PF01937"/>
    </source>
</evidence>
<reference evidence="2 3" key="1">
    <citation type="submission" date="2024-09" db="EMBL/GenBank/DDBJ databases">
        <title>Laminarin stimulates single cell rates of sulfate reduction while oxygen inhibits transcriptomic activity in coastal marine sediment.</title>
        <authorList>
            <person name="Lindsay M."/>
            <person name="Orcutt B."/>
            <person name="Emerson D."/>
            <person name="Stepanauskas R."/>
            <person name="D'Angelo T."/>
        </authorList>
    </citation>
    <scope>NUCLEOTIDE SEQUENCE [LARGE SCALE GENOMIC DNA]</scope>
    <source>
        <strain evidence="2">SAG AM-311-K15</strain>
    </source>
</reference>
<dbReference type="SUPFAM" id="SSF111321">
    <property type="entry name" value="AF1104-like"/>
    <property type="match status" value="1"/>
</dbReference>
<feature type="domain" description="Damage-control phosphatase ARMT1-like metal-binding" evidence="1">
    <location>
        <begin position="7"/>
        <end position="283"/>
    </location>
</feature>
<dbReference type="InterPro" id="IPR002791">
    <property type="entry name" value="ARMT1-like_metal-bd"/>
</dbReference>
<sequence>MVLSGYCCVSCIIDDVVGALLPIVENDQLRQKVLKACLRYLEEEFSLHEVPSTYITGVHRILKDITGISIPYADLRRKCNEIGMIIAEKVSQNLDSQDPFIRFEKLVRWAIAGNELDFRTVGTGYEIDVAHIEALLEECVNRPLVVNHLPEIFALVQQARRILYVPDNVGEIAFDLQLIREIKGRDKQIFFPLRGGPITSDATIEDGEFVNAAKIVSEVFKAGPDTLGISMAEKSERLTYELNQADLIICKGQANFYTFSEFKDSFPGSIVSLLRTKCDWATSYFSQSGKINIAAVLKKKAQ</sequence>
<dbReference type="Gene3D" id="1.10.8.380">
    <property type="entry name" value="Uncharacterised protein PF01937, DUF89, domain 1"/>
    <property type="match status" value="1"/>
</dbReference>
<gene>
    <name evidence="2" type="ORF">ACFL27_17635</name>
</gene>
<organism evidence="2 3">
    <name type="scientific">candidate division CSSED10-310 bacterium</name>
    <dbReference type="NCBI Taxonomy" id="2855610"/>
    <lineage>
        <taxon>Bacteria</taxon>
        <taxon>Bacteria division CSSED10-310</taxon>
    </lineage>
</organism>
<dbReference type="Proteomes" id="UP001594351">
    <property type="component" value="Unassembled WGS sequence"/>
</dbReference>